<dbReference type="SUPFAM" id="SSF47598">
    <property type="entry name" value="Ribbon-helix-helix"/>
    <property type="match status" value="1"/>
</dbReference>
<proteinExistence type="predicted"/>
<reference evidence="1 2" key="1">
    <citation type="submission" date="2019-03" db="EMBL/GenBank/DDBJ databases">
        <title>Genomic Encyclopedia of Type Strains, Phase IV (KMG-IV): sequencing the most valuable type-strain genomes for metagenomic binning, comparative biology and taxonomic classification.</title>
        <authorList>
            <person name="Goeker M."/>
        </authorList>
    </citation>
    <scope>NUCLEOTIDE SEQUENCE [LARGE SCALE GENOMIC DNA]</scope>
    <source>
        <strain evidence="1 2">DSM 13587</strain>
    </source>
</reference>
<organism evidence="1 2">
    <name type="scientific">Thiobaca trueperi</name>
    <dbReference type="NCBI Taxonomy" id="127458"/>
    <lineage>
        <taxon>Bacteria</taxon>
        <taxon>Pseudomonadati</taxon>
        <taxon>Pseudomonadota</taxon>
        <taxon>Gammaproteobacteria</taxon>
        <taxon>Chromatiales</taxon>
        <taxon>Chromatiaceae</taxon>
        <taxon>Thiobaca</taxon>
    </lineage>
</organism>
<protein>
    <submittedName>
        <fullName evidence="1">Ribbon-helix-helix CopG family protein</fullName>
    </submittedName>
</protein>
<comment type="caution">
    <text evidence="1">The sequence shown here is derived from an EMBL/GenBank/DDBJ whole genome shotgun (WGS) entry which is preliminary data.</text>
</comment>
<name>A0A4V2V0Z3_9GAMM</name>
<dbReference type="InterPro" id="IPR013321">
    <property type="entry name" value="Arc_rbn_hlx_hlx"/>
</dbReference>
<accession>A0A4V2V0Z3</accession>
<keyword evidence="2" id="KW-1185">Reference proteome</keyword>
<dbReference type="AlphaFoldDB" id="A0A4V2V0Z3"/>
<dbReference type="Gene3D" id="1.10.1220.10">
    <property type="entry name" value="Met repressor-like"/>
    <property type="match status" value="1"/>
</dbReference>
<sequence>MYIANGYIRMHFNIDLDDATGQQLNQLAKQAGETRNALIRKAVRAWMTQQAQPQWPQAILDFTGLPDTPAFESYRNALPHPAEDPLA</sequence>
<evidence type="ECO:0000313" key="2">
    <source>
        <dbReference type="Proteomes" id="UP000295717"/>
    </source>
</evidence>
<dbReference type="OrthoDB" id="7063649at2"/>
<gene>
    <name evidence="1" type="ORF">EDC35_10990</name>
</gene>
<dbReference type="GO" id="GO:0006355">
    <property type="term" value="P:regulation of DNA-templated transcription"/>
    <property type="evidence" value="ECO:0007669"/>
    <property type="project" value="InterPro"/>
</dbReference>
<dbReference type="RefSeq" id="WP_132978205.1">
    <property type="nucleotide sequence ID" value="NZ_SMAO01000009.1"/>
</dbReference>
<dbReference type="InterPro" id="IPR010985">
    <property type="entry name" value="Ribbon_hlx_hlx"/>
</dbReference>
<dbReference type="CDD" id="cd21631">
    <property type="entry name" value="RHH_CopG_NikR-like"/>
    <property type="match status" value="1"/>
</dbReference>
<dbReference type="EMBL" id="SMAO01000009">
    <property type="protein sequence ID" value="TCT19212.1"/>
    <property type="molecule type" value="Genomic_DNA"/>
</dbReference>
<dbReference type="Proteomes" id="UP000295717">
    <property type="component" value="Unassembled WGS sequence"/>
</dbReference>
<evidence type="ECO:0000313" key="1">
    <source>
        <dbReference type="EMBL" id="TCT19212.1"/>
    </source>
</evidence>